<proteinExistence type="predicted"/>
<keyword evidence="2" id="KW-1185">Reference proteome</keyword>
<gene>
    <name evidence="1" type="ORF">JHL16_24410</name>
</gene>
<dbReference type="Proteomes" id="UP000616151">
    <property type="component" value="Unassembled WGS sequence"/>
</dbReference>
<evidence type="ECO:0000313" key="1">
    <source>
        <dbReference type="EMBL" id="MBK1869525.1"/>
    </source>
</evidence>
<organism evidence="1 2">
    <name type="scientific">Taklimakanibacter albus</name>
    <dbReference type="NCBI Taxonomy" id="2800327"/>
    <lineage>
        <taxon>Bacteria</taxon>
        <taxon>Pseudomonadati</taxon>
        <taxon>Pseudomonadota</taxon>
        <taxon>Alphaproteobacteria</taxon>
        <taxon>Hyphomicrobiales</taxon>
        <taxon>Aestuariivirgaceae</taxon>
        <taxon>Taklimakanibacter</taxon>
    </lineage>
</organism>
<dbReference type="EMBL" id="JAENHL010000008">
    <property type="protein sequence ID" value="MBK1869525.1"/>
    <property type="molecule type" value="Genomic_DNA"/>
</dbReference>
<name>A0ACC5RA32_9HYPH</name>
<reference evidence="1" key="1">
    <citation type="submission" date="2021-01" db="EMBL/GenBank/DDBJ databases">
        <authorList>
            <person name="Sun Q."/>
        </authorList>
    </citation>
    <scope>NUCLEOTIDE SEQUENCE</scope>
    <source>
        <strain evidence="1">YIM B02566</strain>
    </source>
</reference>
<evidence type="ECO:0000313" key="2">
    <source>
        <dbReference type="Proteomes" id="UP000616151"/>
    </source>
</evidence>
<comment type="caution">
    <text evidence="1">The sequence shown here is derived from an EMBL/GenBank/DDBJ whole genome shotgun (WGS) entry which is preliminary data.</text>
</comment>
<protein>
    <submittedName>
        <fullName evidence="1">Glycerophosphodiester phosphodiesterase</fullName>
    </submittedName>
</protein>
<accession>A0ACC5RA32</accession>
<sequence length="364" mass="40104">MISATQKPNCANSTKRSSHRFSASRGRKRSRLWGQGLRKFLRWTAIAILGLALFIFANNTNLWSPADDGKPTLLAHRGVAQRYSPDGITNDTCTATRILAPKSEYLENTIASMKAAYAAGADIVEFDVHPTTDGQFAVFHDWTLDCRTDGKGVTREHSMAELKALDIGYGYTADGGKTYPFRGKGLGLMPTLDEVLAAFPDKQLMINVKSNDPKEGELLAAALAKLDPKRRKAFIVYGGDRPVMEVKKRLPEIAVFSQESLKACLYPYIAYGWTGIMPGACRDTALLVPINVAPWLWGWPNRFLDRMEDAGTQVFALGPMRKGDGTAGVDSLEELDRLPQDYSGGIWTNEIGLIADKLRTDGRL</sequence>